<keyword evidence="4" id="KW-0496">Mitochondrion</keyword>
<gene>
    <name evidence="9" type="ORF">FNV43_RR01286</name>
</gene>
<comment type="caution">
    <text evidence="9">The sequence shown here is derived from an EMBL/GenBank/DDBJ whole genome shotgun (WGS) entry which is preliminary data.</text>
</comment>
<dbReference type="InterPro" id="IPR005732">
    <property type="entry name" value="Ribosomal_uS19_bac-type"/>
</dbReference>
<keyword evidence="10" id="KW-1185">Reference proteome</keyword>
<evidence type="ECO:0000256" key="7">
    <source>
        <dbReference type="RuleBase" id="RU003485"/>
    </source>
</evidence>
<dbReference type="PANTHER" id="PTHR11880">
    <property type="entry name" value="RIBOSOMAL PROTEIN S19P FAMILY MEMBER"/>
    <property type="match status" value="1"/>
</dbReference>
<keyword evidence="3 7" id="KW-0689">Ribosomal protein</keyword>
<accession>A0A8K0HPC2</accession>
<feature type="region of interest" description="Disordered" evidence="8">
    <location>
        <begin position="134"/>
        <end position="154"/>
    </location>
</feature>
<dbReference type="InterPro" id="IPR023575">
    <property type="entry name" value="Ribosomal_uS19_SF"/>
</dbReference>
<evidence type="ECO:0000313" key="10">
    <source>
        <dbReference type="Proteomes" id="UP000796880"/>
    </source>
</evidence>
<evidence type="ECO:0000256" key="1">
    <source>
        <dbReference type="ARBA" id="ARBA00004173"/>
    </source>
</evidence>
<dbReference type="Pfam" id="PF00203">
    <property type="entry name" value="Ribosomal_S19"/>
    <property type="match status" value="1"/>
</dbReference>
<dbReference type="GO" id="GO:0003723">
    <property type="term" value="F:RNA binding"/>
    <property type="evidence" value="ECO:0007669"/>
    <property type="project" value="InterPro"/>
</dbReference>
<evidence type="ECO:0000256" key="8">
    <source>
        <dbReference type="SAM" id="MobiDB-lite"/>
    </source>
</evidence>
<dbReference type="OrthoDB" id="2043at2759"/>
<dbReference type="Gene3D" id="3.30.860.10">
    <property type="entry name" value="30s Ribosomal Protein S19, Chain A"/>
    <property type="match status" value="1"/>
</dbReference>
<dbReference type="AlphaFoldDB" id="A0A8K0HPC2"/>
<dbReference type="InterPro" id="IPR020934">
    <property type="entry name" value="Ribosomal_uS19_CS"/>
</dbReference>
<evidence type="ECO:0000256" key="6">
    <source>
        <dbReference type="ARBA" id="ARBA00044183"/>
    </source>
</evidence>
<dbReference type="EMBL" id="VOIH02000001">
    <property type="protein sequence ID" value="KAF3456632.1"/>
    <property type="molecule type" value="Genomic_DNA"/>
</dbReference>
<evidence type="ECO:0000256" key="4">
    <source>
        <dbReference type="ARBA" id="ARBA00023128"/>
    </source>
</evidence>
<evidence type="ECO:0000256" key="5">
    <source>
        <dbReference type="ARBA" id="ARBA00023274"/>
    </source>
</evidence>
<organism evidence="9 10">
    <name type="scientific">Rhamnella rubrinervis</name>
    <dbReference type="NCBI Taxonomy" id="2594499"/>
    <lineage>
        <taxon>Eukaryota</taxon>
        <taxon>Viridiplantae</taxon>
        <taxon>Streptophyta</taxon>
        <taxon>Embryophyta</taxon>
        <taxon>Tracheophyta</taxon>
        <taxon>Spermatophyta</taxon>
        <taxon>Magnoliopsida</taxon>
        <taxon>eudicotyledons</taxon>
        <taxon>Gunneridae</taxon>
        <taxon>Pentapetalae</taxon>
        <taxon>rosids</taxon>
        <taxon>fabids</taxon>
        <taxon>Rosales</taxon>
        <taxon>Rhamnaceae</taxon>
        <taxon>rhamnoid group</taxon>
        <taxon>Rhamneae</taxon>
        <taxon>Rhamnella</taxon>
    </lineage>
</organism>
<dbReference type="PROSITE" id="PS00323">
    <property type="entry name" value="RIBOSOMAL_S19"/>
    <property type="match status" value="1"/>
</dbReference>
<dbReference type="NCBIfam" id="TIGR01050">
    <property type="entry name" value="rpsS_bact"/>
    <property type="match status" value="1"/>
</dbReference>
<dbReference type="GO" id="GO:0003735">
    <property type="term" value="F:structural constituent of ribosome"/>
    <property type="evidence" value="ECO:0007669"/>
    <property type="project" value="InterPro"/>
</dbReference>
<sequence>MAKNLLSILNRSRVEKFLPESSAKLNLVRAFSVGPGAQNKASNAALPESGDAPVKQEPHFYFGAFVDAFLMRMKKNKDLLNNRKIWSRRSTILPEFVGCTVRIYNGKSHVRCKITEEKVGHKFGEFALTRKRKIHAKHAQSGKKGQSAKKGGKK</sequence>
<evidence type="ECO:0000256" key="2">
    <source>
        <dbReference type="ARBA" id="ARBA00007345"/>
    </source>
</evidence>
<comment type="similarity">
    <text evidence="2 7">Belongs to the universal ribosomal protein uS19 family.</text>
</comment>
<dbReference type="FunFam" id="3.30.860.10:FF:000003">
    <property type="entry name" value="Ribosomal protein S19, mitochondrial"/>
    <property type="match status" value="1"/>
</dbReference>
<keyword evidence="5 7" id="KW-0687">Ribonucleoprotein</keyword>
<dbReference type="GO" id="GO:0000028">
    <property type="term" value="P:ribosomal small subunit assembly"/>
    <property type="evidence" value="ECO:0007669"/>
    <property type="project" value="TreeGrafter"/>
</dbReference>
<protein>
    <recommendedName>
        <fullName evidence="6">Small ribosomal subunit protein uS19m</fullName>
    </recommendedName>
</protein>
<dbReference type="Proteomes" id="UP000796880">
    <property type="component" value="Unassembled WGS sequence"/>
</dbReference>
<dbReference type="SUPFAM" id="SSF54570">
    <property type="entry name" value="Ribosomal protein S19"/>
    <property type="match status" value="1"/>
</dbReference>
<dbReference type="InterPro" id="IPR002222">
    <property type="entry name" value="Ribosomal_uS19"/>
</dbReference>
<dbReference type="GO" id="GO:0005763">
    <property type="term" value="C:mitochondrial small ribosomal subunit"/>
    <property type="evidence" value="ECO:0007669"/>
    <property type="project" value="TreeGrafter"/>
</dbReference>
<dbReference type="PANTHER" id="PTHR11880:SF67">
    <property type="entry name" value="SMALL RIBOSOMAL SUBUNIT PROTEIN US19M"/>
    <property type="match status" value="1"/>
</dbReference>
<comment type="subcellular location">
    <subcellularLocation>
        <location evidence="1">Mitochondrion</location>
    </subcellularLocation>
</comment>
<name>A0A8K0HPC2_9ROSA</name>
<evidence type="ECO:0000313" key="9">
    <source>
        <dbReference type="EMBL" id="KAF3456632.1"/>
    </source>
</evidence>
<proteinExistence type="inferred from homology"/>
<dbReference type="GO" id="GO:0006412">
    <property type="term" value="P:translation"/>
    <property type="evidence" value="ECO:0007669"/>
    <property type="project" value="InterPro"/>
</dbReference>
<evidence type="ECO:0000256" key="3">
    <source>
        <dbReference type="ARBA" id="ARBA00022980"/>
    </source>
</evidence>
<dbReference type="HAMAP" id="MF_00531">
    <property type="entry name" value="Ribosomal_uS19"/>
    <property type="match status" value="1"/>
</dbReference>
<dbReference type="PRINTS" id="PR00975">
    <property type="entry name" value="RIBOSOMALS19"/>
</dbReference>
<reference evidence="9" key="1">
    <citation type="submission" date="2020-03" db="EMBL/GenBank/DDBJ databases">
        <title>A high-quality chromosome-level genome assembly of a woody plant with both climbing and erect habits, Rhamnella rubrinervis.</title>
        <authorList>
            <person name="Lu Z."/>
            <person name="Yang Y."/>
            <person name="Zhu X."/>
            <person name="Sun Y."/>
        </authorList>
    </citation>
    <scope>NUCLEOTIDE SEQUENCE</scope>
    <source>
        <strain evidence="9">BYM</strain>
        <tissue evidence="9">Leaf</tissue>
    </source>
</reference>